<feature type="region of interest" description="Disordered" evidence="1">
    <location>
        <begin position="1"/>
        <end position="53"/>
    </location>
</feature>
<evidence type="ECO:0000256" key="1">
    <source>
        <dbReference type="SAM" id="MobiDB-lite"/>
    </source>
</evidence>
<reference evidence="2" key="1">
    <citation type="submission" date="2016-10" db="EMBL/GenBank/DDBJ databases">
        <authorList>
            <person name="de Groot N.N."/>
        </authorList>
    </citation>
    <scope>NUCLEOTIDE SEQUENCE [LARGE SCALE GENOMIC DNA]</scope>
    <source>
        <strain evidence="2">ATCC 20501</strain>
    </source>
</reference>
<accession>A0A1I2E9M3</accession>
<proteinExistence type="predicted"/>
<dbReference type="Proteomes" id="UP000236729">
    <property type="component" value="Unassembled WGS sequence"/>
</dbReference>
<evidence type="ECO:0000313" key="2">
    <source>
        <dbReference type="EMBL" id="SEG59974.1"/>
    </source>
</evidence>
<evidence type="ECO:0000313" key="3">
    <source>
        <dbReference type="EMBL" id="SFE89359.1"/>
    </source>
</evidence>
<dbReference type="EMBL" id="FOME01000015">
    <property type="protein sequence ID" value="SFE89359.1"/>
    <property type="molecule type" value="Genomic_DNA"/>
</dbReference>
<sequence length="53" mass="6060">MADQESRTGDDGSARARRKSGEYFVLPSEMADEMRRSEAKPNERDSRRPAKDD</sequence>
<feature type="compositionally biased region" description="Basic and acidic residues" evidence="1">
    <location>
        <begin position="1"/>
        <end position="14"/>
    </location>
</feature>
<name>A0A1H6BH71_9PSEU</name>
<accession>A0A1H6BH71</accession>
<dbReference type="RefSeq" id="WP_170210285.1">
    <property type="nucleotide sequence ID" value="NZ_FNVB01000004.1"/>
</dbReference>
<keyword evidence="4" id="KW-1185">Reference proteome</keyword>
<dbReference type="Proteomes" id="UP000199690">
    <property type="component" value="Unassembled WGS sequence"/>
</dbReference>
<protein>
    <submittedName>
        <fullName evidence="2">Uncharacterized protein</fullName>
    </submittedName>
</protein>
<feature type="compositionally biased region" description="Basic and acidic residues" evidence="1">
    <location>
        <begin position="32"/>
        <end position="53"/>
    </location>
</feature>
<evidence type="ECO:0000313" key="5">
    <source>
        <dbReference type="Proteomes" id="UP000236729"/>
    </source>
</evidence>
<evidence type="ECO:0000313" key="4">
    <source>
        <dbReference type="Proteomes" id="UP000199690"/>
    </source>
</evidence>
<organism evidence="2 5">
    <name type="scientific">Saccharopolyspora kobensis</name>
    <dbReference type="NCBI Taxonomy" id="146035"/>
    <lineage>
        <taxon>Bacteria</taxon>
        <taxon>Bacillati</taxon>
        <taxon>Actinomycetota</taxon>
        <taxon>Actinomycetes</taxon>
        <taxon>Pseudonocardiales</taxon>
        <taxon>Pseudonocardiaceae</taxon>
        <taxon>Saccharopolyspora</taxon>
    </lineage>
</organism>
<reference evidence="4 5" key="2">
    <citation type="submission" date="2016-10" db="EMBL/GenBank/DDBJ databases">
        <authorList>
            <person name="Varghese N."/>
            <person name="Submissions S."/>
        </authorList>
    </citation>
    <scope>NUCLEOTIDE SEQUENCE [LARGE SCALE GENOMIC DNA]</scope>
    <source>
        <strain evidence="5">ATCC 20501</strain>
        <strain evidence="3 4">CGMCC 4.3529</strain>
    </source>
</reference>
<dbReference type="AlphaFoldDB" id="A0A1H6BH71"/>
<gene>
    <name evidence="2" type="ORF">SAMN02982929_02593</name>
    <name evidence="3" type="ORF">SAMN05216506_115172</name>
</gene>
<dbReference type="EMBL" id="FNVB01000004">
    <property type="protein sequence ID" value="SEG59974.1"/>
    <property type="molecule type" value="Genomic_DNA"/>
</dbReference>